<dbReference type="PROSITE" id="PS51077">
    <property type="entry name" value="HTH_ICLR"/>
    <property type="match status" value="1"/>
</dbReference>
<accession>H6MXK2</accession>
<dbReference type="Gene3D" id="3.30.450.40">
    <property type="match status" value="1"/>
</dbReference>
<dbReference type="GO" id="GO:0003677">
    <property type="term" value="F:DNA binding"/>
    <property type="evidence" value="ECO:0007669"/>
    <property type="project" value="UniProtKB-KW"/>
</dbReference>
<keyword evidence="2" id="KW-0238">DNA-binding</keyword>
<dbReference type="PANTHER" id="PTHR30136:SF24">
    <property type="entry name" value="HTH-TYPE TRANSCRIPTIONAL REPRESSOR ALLR"/>
    <property type="match status" value="1"/>
</dbReference>
<dbReference type="eggNOG" id="COG1414">
    <property type="taxonomic scope" value="Bacteria"/>
</dbReference>
<name>H6MXK2_GORPV</name>
<dbReference type="AlphaFoldDB" id="H6MXK2"/>
<reference evidence="6 7" key="1">
    <citation type="journal article" date="2012" name="Appl. Environ. Microbiol.">
        <title>Involvement of two latex-clearing proteins during rubber degradation and insights into the subsequent degradation pathway revealed by the genome sequence of Gordonia polyisoprenivorans strain VH2.</title>
        <authorList>
            <person name="Hiessl S."/>
            <person name="Schuldes J."/>
            <person name="Thurmer A."/>
            <person name="Halbsguth T."/>
            <person name="Broker D."/>
            <person name="Angelov A."/>
            <person name="Liebl W."/>
            <person name="Daniel R."/>
            <person name="Steinbuchel A."/>
        </authorList>
    </citation>
    <scope>NUCLEOTIDE SEQUENCE [LARGE SCALE GENOMIC DNA]</scope>
    <source>
        <strain evidence="7">DSM 44266 / VH2</strain>
    </source>
</reference>
<dbReference type="InterPro" id="IPR036390">
    <property type="entry name" value="WH_DNA-bd_sf"/>
</dbReference>
<gene>
    <name evidence="6" type="ordered locus">GPOL_c45260</name>
</gene>
<dbReference type="Proteomes" id="UP000009154">
    <property type="component" value="Chromosome"/>
</dbReference>
<evidence type="ECO:0000256" key="1">
    <source>
        <dbReference type="ARBA" id="ARBA00023015"/>
    </source>
</evidence>
<keyword evidence="7" id="KW-1185">Reference proteome</keyword>
<dbReference type="EMBL" id="CP003119">
    <property type="protein sequence ID" value="AFA75527.1"/>
    <property type="molecule type" value="Genomic_DNA"/>
</dbReference>
<dbReference type="Pfam" id="PF09339">
    <property type="entry name" value="HTH_IclR"/>
    <property type="match status" value="1"/>
</dbReference>
<dbReference type="GeneID" id="90161522"/>
<evidence type="ECO:0000256" key="3">
    <source>
        <dbReference type="ARBA" id="ARBA00023163"/>
    </source>
</evidence>
<evidence type="ECO:0000313" key="6">
    <source>
        <dbReference type="EMBL" id="AFA75527.1"/>
    </source>
</evidence>
<dbReference type="GO" id="GO:0045892">
    <property type="term" value="P:negative regulation of DNA-templated transcription"/>
    <property type="evidence" value="ECO:0007669"/>
    <property type="project" value="TreeGrafter"/>
</dbReference>
<evidence type="ECO:0000259" key="5">
    <source>
        <dbReference type="PROSITE" id="PS51078"/>
    </source>
</evidence>
<keyword evidence="3" id="KW-0804">Transcription</keyword>
<protein>
    <submittedName>
        <fullName evidence="6">Putative transcriptional regulator, IclR family</fullName>
    </submittedName>
</protein>
<dbReference type="InterPro" id="IPR036388">
    <property type="entry name" value="WH-like_DNA-bd_sf"/>
</dbReference>
<dbReference type="RefSeq" id="WP_014361717.1">
    <property type="nucleotide sequence ID" value="NC_016906.1"/>
</dbReference>
<feature type="domain" description="HTH iclR-type" evidence="4">
    <location>
        <begin position="8"/>
        <end position="69"/>
    </location>
</feature>
<proteinExistence type="predicted"/>
<evidence type="ECO:0000259" key="4">
    <source>
        <dbReference type="PROSITE" id="PS51077"/>
    </source>
</evidence>
<dbReference type="InterPro" id="IPR029016">
    <property type="entry name" value="GAF-like_dom_sf"/>
</dbReference>
<dbReference type="PROSITE" id="PS51078">
    <property type="entry name" value="ICLR_ED"/>
    <property type="match status" value="1"/>
</dbReference>
<dbReference type="GO" id="GO:0003700">
    <property type="term" value="F:DNA-binding transcription factor activity"/>
    <property type="evidence" value="ECO:0007669"/>
    <property type="project" value="TreeGrafter"/>
</dbReference>
<feature type="domain" description="IclR-ED" evidence="5">
    <location>
        <begin position="70"/>
        <end position="248"/>
    </location>
</feature>
<dbReference type="InterPro" id="IPR005471">
    <property type="entry name" value="Tscrpt_reg_IclR_N"/>
</dbReference>
<dbReference type="SUPFAM" id="SSF55781">
    <property type="entry name" value="GAF domain-like"/>
    <property type="match status" value="1"/>
</dbReference>
<keyword evidence="1" id="KW-0805">Transcription regulation</keyword>
<dbReference type="Pfam" id="PF01614">
    <property type="entry name" value="IclR_C"/>
    <property type="match status" value="1"/>
</dbReference>
<sequence length="253" mass="27304">MARSTSGESVLERAVRILEVFDADHITVTVTEIAERAGLPLSTASRLVDDLVGLGLLRRDEDRRVRIGVRLWELASRASPTLGLREAAMPFLEDVHAIVGHHVQLGVLDGAEVLFVERLSSPGAVINVTRVAGRLSLHASSAGLVLLAHASAGFQERVLSGMLPRYTAQTVVDPRRLRLFLAEVRRSGVAVCPGFIHEDATGIAVPIRDSKDVVVAAISVVVPRDDRPTSHVAVLQAAARGIGRELRRPIARR</sequence>
<dbReference type="KEGG" id="gpo:GPOL_c45260"/>
<dbReference type="PANTHER" id="PTHR30136">
    <property type="entry name" value="HELIX-TURN-HELIX TRANSCRIPTIONAL REGULATOR, ICLR FAMILY"/>
    <property type="match status" value="1"/>
</dbReference>
<dbReference type="InterPro" id="IPR050707">
    <property type="entry name" value="HTH_MetabolicPath_Reg"/>
</dbReference>
<dbReference type="STRING" id="1112204.GPOL_c45260"/>
<dbReference type="SMART" id="SM00346">
    <property type="entry name" value="HTH_ICLR"/>
    <property type="match status" value="1"/>
</dbReference>
<dbReference type="InterPro" id="IPR014757">
    <property type="entry name" value="Tscrpt_reg_IclR_C"/>
</dbReference>
<dbReference type="HOGENOM" id="CLU_062618_7_0_11"/>
<dbReference type="Gene3D" id="1.10.10.10">
    <property type="entry name" value="Winged helix-like DNA-binding domain superfamily/Winged helix DNA-binding domain"/>
    <property type="match status" value="1"/>
</dbReference>
<evidence type="ECO:0000313" key="7">
    <source>
        <dbReference type="Proteomes" id="UP000009154"/>
    </source>
</evidence>
<evidence type="ECO:0000256" key="2">
    <source>
        <dbReference type="ARBA" id="ARBA00023125"/>
    </source>
</evidence>
<dbReference type="SUPFAM" id="SSF46785">
    <property type="entry name" value="Winged helix' DNA-binding domain"/>
    <property type="match status" value="1"/>
</dbReference>
<organism evidence="6 7">
    <name type="scientific">Gordonia polyisoprenivorans (strain DSM 44266 / VH2)</name>
    <dbReference type="NCBI Taxonomy" id="1112204"/>
    <lineage>
        <taxon>Bacteria</taxon>
        <taxon>Bacillati</taxon>
        <taxon>Actinomycetota</taxon>
        <taxon>Actinomycetes</taxon>
        <taxon>Mycobacteriales</taxon>
        <taxon>Gordoniaceae</taxon>
        <taxon>Gordonia</taxon>
    </lineage>
</organism>